<dbReference type="AlphaFoldDB" id="A0A6A7K730"/>
<accession>A0A6A7K730</accession>
<proteinExistence type="predicted"/>
<dbReference type="RefSeq" id="WP_152802622.1">
    <property type="nucleotide sequence ID" value="NZ_WHNX01000007.1"/>
</dbReference>
<organism evidence="2 3">
    <name type="scientific">Alkalibaculum sporogenes</name>
    <dbReference type="NCBI Taxonomy" id="2655001"/>
    <lineage>
        <taxon>Bacteria</taxon>
        <taxon>Bacillati</taxon>
        <taxon>Bacillota</taxon>
        <taxon>Clostridia</taxon>
        <taxon>Eubacteriales</taxon>
        <taxon>Eubacteriaceae</taxon>
        <taxon>Alkalibaculum</taxon>
    </lineage>
</organism>
<protein>
    <submittedName>
        <fullName evidence="2">MBL fold metallo-hydrolase</fullName>
    </submittedName>
</protein>
<dbReference type="PANTHER" id="PTHR47619">
    <property type="entry name" value="METALLO-HYDROLASE YYCJ-RELATED"/>
    <property type="match status" value="1"/>
</dbReference>
<dbReference type="GO" id="GO:0016787">
    <property type="term" value="F:hydrolase activity"/>
    <property type="evidence" value="ECO:0007669"/>
    <property type="project" value="UniProtKB-KW"/>
</dbReference>
<name>A0A6A7K730_9FIRM</name>
<dbReference type="InterPro" id="IPR052533">
    <property type="entry name" value="WalJ/YycJ-like"/>
</dbReference>
<evidence type="ECO:0000313" key="3">
    <source>
        <dbReference type="Proteomes" id="UP000440004"/>
    </source>
</evidence>
<dbReference type="EMBL" id="WHNX01000007">
    <property type="protein sequence ID" value="MPW25278.1"/>
    <property type="molecule type" value="Genomic_DNA"/>
</dbReference>
<keyword evidence="2" id="KW-0378">Hydrolase</keyword>
<evidence type="ECO:0000313" key="2">
    <source>
        <dbReference type="EMBL" id="MPW25278.1"/>
    </source>
</evidence>
<dbReference type="Pfam" id="PF12706">
    <property type="entry name" value="Lactamase_B_2"/>
    <property type="match status" value="1"/>
</dbReference>
<feature type="domain" description="Metallo-beta-lactamase" evidence="1">
    <location>
        <begin position="11"/>
        <end position="191"/>
    </location>
</feature>
<gene>
    <name evidence="2" type="ORF">GC105_05710</name>
</gene>
<evidence type="ECO:0000259" key="1">
    <source>
        <dbReference type="SMART" id="SM00849"/>
    </source>
</evidence>
<dbReference type="Proteomes" id="UP000440004">
    <property type="component" value="Unassembled WGS sequence"/>
</dbReference>
<reference evidence="2 3" key="1">
    <citation type="submission" date="2019-10" db="EMBL/GenBank/DDBJ databases">
        <title>Alkalibaculum tamaniensis sp.nov., a new alkaliphilic acetogen, isolated on methoxylated aromatics from a mud volcano.</title>
        <authorList>
            <person name="Khomyakova M.A."/>
            <person name="Merkel A.Y."/>
            <person name="Bonch-Osmolovskaya E.A."/>
            <person name="Slobodkin A.I."/>
        </authorList>
    </citation>
    <scope>NUCLEOTIDE SEQUENCE [LARGE SCALE GENOMIC DNA]</scope>
    <source>
        <strain evidence="2 3">M08DMB</strain>
    </source>
</reference>
<dbReference type="SUPFAM" id="SSF56281">
    <property type="entry name" value="Metallo-hydrolase/oxidoreductase"/>
    <property type="match status" value="1"/>
</dbReference>
<dbReference type="InterPro" id="IPR036866">
    <property type="entry name" value="RibonucZ/Hydroxyglut_hydro"/>
</dbReference>
<sequence>MKFCSLYSGSSGNCLFLEDNNTKILIDGGVSGKKIVENLKQIDVKPEEIDALLITHDHIDHTRGVGILSRRYNIPIYSNQGTWDIASKSLGKIAADNCIIFKSNNELCINGLSIMPFLIHHDAGEPVGFSITNGKQKIGIITDTGEVTEGILSNLQECDLVMIESNHDVQMLKVGRYPYYLKKRILSKIGHLSNEDAAEIILRLVNEGLNKVILAHLSEENNFPELAFETTSSLLTQNNIKVQKDVVLEVASRFNPSTLFSF</sequence>
<dbReference type="PANTHER" id="PTHR47619:SF1">
    <property type="entry name" value="EXODEOXYRIBONUCLEASE WALJ"/>
    <property type="match status" value="1"/>
</dbReference>
<dbReference type="Gene3D" id="3.60.15.10">
    <property type="entry name" value="Ribonuclease Z/Hydroxyacylglutathione hydrolase-like"/>
    <property type="match status" value="1"/>
</dbReference>
<dbReference type="SMART" id="SM00849">
    <property type="entry name" value="Lactamase_B"/>
    <property type="match status" value="1"/>
</dbReference>
<keyword evidence="3" id="KW-1185">Reference proteome</keyword>
<dbReference type="InterPro" id="IPR001279">
    <property type="entry name" value="Metallo-B-lactamas"/>
</dbReference>
<comment type="caution">
    <text evidence="2">The sequence shown here is derived from an EMBL/GenBank/DDBJ whole genome shotgun (WGS) entry which is preliminary data.</text>
</comment>